<dbReference type="Proteomes" id="UP001165283">
    <property type="component" value="Unassembled WGS sequence"/>
</dbReference>
<reference evidence="2" key="1">
    <citation type="submission" date="2021-04" db="EMBL/GenBank/DDBJ databases">
        <title>Pseudonocardia sp. nov., isolated from sandy soil of mangrove forest.</title>
        <authorList>
            <person name="Zan Z."/>
            <person name="Huang R."/>
            <person name="Liu W."/>
        </authorList>
    </citation>
    <scope>NUCLEOTIDE SEQUENCE</scope>
    <source>
        <strain evidence="2">S2-4</strain>
    </source>
</reference>
<evidence type="ECO:0000313" key="3">
    <source>
        <dbReference type="Proteomes" id="UP001165283"/>
    </source>
</evidence>
<feature type="transmembrane region" description="Helical" evidence="1">
    <location>
        <begin position="57"/>
        <end position="76"/>
    </location>
</feature>
<proteinExistence type="predicted"/>
<evidence type="ECO:0000313" key="2">
    <source>
        <dbReference type="EMBL" id="MCO1654859.1"/>
    </source>
</evidence>
<feature type="transmembrane region" description="Helical" evidence="1">
    <location>
        <begin position="115"/>
        <end position="134"/>
    </location>
</feature>
<name>A0ABT0ZW36_9PSEU</name>
<feature type="transmembrane region" description="Helical" evidence="1">
    <location>
        <begin position="21"/>
        <end position="45"/>
    </location>
</feature>
<dbReference type="InterPro" id="IPR010390">
    <property type="entry name" value="ABC-2_transporter-like"/>
</dbReference>
<feature type="transmembrane region" description="Helical" evidence="1">
    <location>
        <begin position="227"/>
        <end position="249"/>
    </location>
</feature>
<dbReference type="PANTHER" id="PTHR36832:SF2">
    <property type="entry name" value="INTEGRAL MEMBRANE PROTEIN"/>
    <property type="match status" value="1"/>
</dbReference>
<organism evidence="2 3">
    <name type="scientific">Pseudonocardia humida</name>
    <dbReference type="NCBI Taxonomy" id="2800819"/>
    <lineage>
        <taxon>Bacteria</taxon>
        <taxon>Bacillati</taxon>
        <taxon>Actinomycetota</taxon>
        <taxon>Actinomycetes</taxon>
        <taxon>Pseudonocardiales</taxon>
        <taxon>Pseudonocardiaceae</taxon>
        <taxon>Pseudonocardia</taxon>
    </lineage>
</organism>
<keyword evidence="1" id="KW-0472">Membrane</keyword>
<protein>
    <submittedName>
        <fullName evidence="2">ABC-2 family transporter protein</fullName>
    </submittedName>
</protein>
<evidence type="ECO:0000256" key="1">
    <source>
        <dbReference type="SAM" id="Phobius"/>
    </source>
</evidence>
<dbReference type="Pfam" id="PF06182">
    <property type="entry name" value="ABC2_membrane_6"/>
    <property type="match status" value="1"/>
</dbReference>
<accession>A0ABT0ZW36</accession>
<feature type="transmembrane region" description="Helical" evidence="1">
    <location>
        <begin position="140"/>
        <end position="163"/>
    </location>
</feature>
<keyword evidence="1" id="KW-0812">Transmembrane</keyword>
<comment type="caution">
    <text evidence="2">The sequence shown here is derived from an EMBL/GenBank/DDBJ whole genome shotgun (WGS) entry which is preliminary data.</text>
</comment>
<keyword evidence="3" id="KW-1185">Reference proteome</keyword>
<sequence>MSPYPLLVRAGYRRRSVYLTASLAGLFTNTVFGLLRVAVLLAVVAQTGSTAGYDAGAVSAFVWLGQGLIAVVMLWGDGELSERVRSGDIAIDLSRPWDLQLALLAGDLGRAGHAVLFRLAPPVAFGALVLPFRWPTDPVPTILLFTASTVLAVVVSFALRFLLDLSTFWLLDSRGVRSVYNGLGGVLAGLTVPLAFFPDALRGLLYATPFPAILQTPIDVFTERDGLAALLAHQLLWAVALLALGRLVLARATRKLVVQGG</sequence>
<keyword evidence="1" id="KW-1133">Transmembrane helix</keyword>
<dbReference type="EMBL" id="JAGSOV010000015">
    <property type="protein sequence ID" value="MCO1654859.1"/>
    <property type="molecule type" value="Genomic_DNA"/>
</dbReference>
<gene>
    <name evidence="2" type="ORF">KDL28_07285</name>
</gene>
<dbReference type="PANTHER" id="PTHR36832">
    <property type="entry name" value="SLR1174 PROTEIN-RELATED"/>
    <property type="match status" value="1"/>
</dbReference>
<feature type="transmembrane region" description="Helical" evidence="1">
    <location>
        <begin position="175"/>
        <end position="196"/>
    </location>
</feature>